<evidence type="ECO:0000313" key="6">
    <source>
        <dbReference type="Proteomes" id="UP000321234"/>
    </source>
</evidence>
<dbReference type="InterPro" id="IPR015813">
    <property type="entry name" value="Pyrv/PenolPyrv_kinase-like_dom"/>
</dbReference>
<dbReference type="OrthoDB" id="3353438at2"/>
<evidence type="ECO:0000256" key="3">
    <source>
        <dbReference type="ARBA" id="ARBA00023239"/>
    </source>
</evidence>
<comment type="caution">
    <text evidence="5">The sequence shown here is derived from an EMBL/GenBank/DDBJ whole genome shotgun (WGS) entry which is preliminary data.</text>
</comment>
<dbReference type="PANTHER" id="PTHR30502:SF0">
    <property type="entry name" value="PHOSPHOENOLPYRUVATE CARBOXYLASE FAMILY PROTEIN"/>
    <property type="match status" value="1"/>
</dbReference>
<dbReference type="GO" id="GO:0005737">
    <property type="term" value="C:cytoplasm"/>
    <property type="evidence" value="ECO:0007669"/>
    <property type="project" value="TreeGrafter"/>
</dbReference>
<dbReference type="PANTHER" id="PTHR30502">
    <property type="entry name" value="2-KETO-3-DEOXY-L-RHAMNONATE ALDOLASE"/>
    <property type="match status" value="1"/>
</dbReference>
<dbReference type="AlphaFoldDB" id="A0A5C8ZGJ7"/>
<evidence type="ECO:0000256" key="2">
    <source>
        <dbReference type="ARBA" id="ARBA00022723"/>
    </source>
</evidence>
<dbReference type="InterPro" id="IPR050251">
    <property type="entry name" value="HpcH-HpaI_aldolase"/>
</dbReference>
<dbReference type="GO" id="GO:0016832">
    <property type="term" value="F:aldehyde-lyase activity"/>
    <property type="evidence" value="ECO:0007669"/>
    <property type="project" value="TreeGrafter"/>
</dbReference>
<name>A0A5C8ZGJ7_9ACTN</name>
<keyword evidence="6" id="KW-1185">Reference proteome</keyword>
<dbReference type="SUPFAM" id="SSF51621">
    <property type="entry name" value="Phosphoenolpyruvate/pyruvate domain"/>
    <property type="match status" value="1"/>
</dbReference>
<dbReference type="Proteomes" id="UP000321234">
    <property type="component" value="Unassembled WGS sequence"/>
</dbReference>
<dbReference type="RefSeq" id="WP_147925614.1">
    <property type="nucleotide sequence ID" value="NZ_VKAC01000003.1"/>
</dbReference>
<evidence type="ECO:0000259" key="4">
    <source>
        <dbReference type="Pfam" id="PF03328"/>
    </source>
</evidence>
<feature type="domain" description="HpcH/HpaI aldolase/citrate lyase" evidence="4">
    <location>
        <begin position="12"/>
        <end position="202"/>
    </location>
</feature>
<dbReference type="GO" id="GO:0046872">
    <property type="term" value="F:metal ion binding"/>
    <property type="evidence" value="ECO:0007669"/>
    <property type="project" value="UniProtKB-KW"/>
</dbReference>
<comment type="similarity">
    <text evidence="1">Belongs to the HpcH/HpaI aldolase family.</text>
</comment>
<dbReference type="EMBL" id="VKAC01000003">
    <property type="protein sequence ID" value="TXR57195.1"/>
    <property type="molecule type" value="Genomic_DNA"/>
</dbReference>
<accession>A0A5C8ZGJ7</accession>
<dbReference type="InterPro" id="IPR005000">
    <property type="entry name" value="Aldolase/citrate-lyase_domain"/>
</dbReference>
<keyword evidence="3" id="KW-0456">Lyase</keyword>
<dbReference type="InterPro" id="IPR040442">
    <property type="entry name" value="Pyrv_kinase-like_dom_sf"/>
</dbReference>
<evidence type="ECO:0000313" key="5">
    <source>
        <dbReference type="EMBL" id="TXR57195.1"/>
    </source>
</evidence>
<proteinExistence type="inferred from homology"/>
<gene>
    <name evidence="5" type="ORF">FMM08_07015</name>
</gene>
<protein>
    <submittedName>
        <fullName evidence="5">Aldolase</fullName>
    </submittedName>
</protein>
<dbReference type="Gene3D" id="3.20.20.60">
    <property type="entry name" value="Phosphoenolpyruvate-binding domains"/>
    <property type="match status" value="1"/>
</dbReference>
<evidence type="ECO:0000256" key="1">
    <source>
        <dbReference type="ARBA" id="ARBA00005568"/>
    </source>
</evidence>
<reference evidence="5 6" key="1">
    <citation type="submission" date="2019-07" db="EMBL/GenBank/DDBJ databases">
        <title>Quadrisphaera sp. strain DD2A genome sequencing and assembly.</title>
        <authorList>
            <person name="Kim I."/>
        </authorList>
    </citation>
    <scope>NUCLEOTIDE SEQUENCE [LARGE SCALE GENOMIC DNA]</scope>
    <source>
        <strain evidence="5 6">DD2A</strain>
    </source>
</reference>
<dbReference type="Pfam" id="PF03328">
    <property type="entry name" value="HpcH_HpaI"/>
    <property type="match status" value="1"/>
</dbReference>
<keyword evidence="2" id="KW-0479">Metal-binding</keyword>
<organism evidence="5 6">
    <name type="scientific">Quadrisphaera setariae</name>
    <dbReference type="NCBI Taxonomy" id="2593304"/>
    <lineage>
        <taxon>Bacteria</taxon>
        <taxon>Bacillati</taxon>
        <taxon>Actinomycetota</taxon>
        <taxon>Actinomycetes</taxon>
        <taxon>Kineosporiales</taxon>
        <taxon>Kineosporiaceae</taxon>
        <taxon>Quadrisphaera</taxon>
    </lineage>
</organism>
<sequence length="244" mass="24751">MTSPRSSEQHLAVWSTLDDPRVLRLLLAARPGWVVLDAQHGAWTDRTLTDVLLTLATDVPVWVRLPDDRPSGIGRALDAGAAGVVVPLVESVEQAAAVAAACRYPPTGRRSSGPMQGLVGGTAPTTAEADAAVGCAVMVETAAGLDRVEQIAAVPGVDQVFVGPNDLSLSLGTTLDALLADDDEGGPLPRVVAACRAAGVRAGAYGGDAARGQLLLELGFSDVVVATDTGLLAGAAAVAFSRGD</sequence>